<evidence type="ECO:0000313" key="2">
    <source>
        <dbReference type="Proteomes" id="UP000499080"/>
    </source>
</evidence>
<gene>
    <name evidence="1" type="ORF">AVEN_3510_1</name>
</gene>
<accession>A0A4Y2VQI6</accession>
<evidence type="ECO:0000313" key="1">
    <source>
        <dbReference type="EMBL" id="GBO26394.1"/>
    </source>
</evidence>
<dbReference type="Proteomes" id="UP000499080">
    <property type="component" value="Unassembled WGS sequence"/>
</dbReference>
<proteinExistence type="predicted"/>
<dbReference type="AlphaFoldDB" id="A0A4Y2VQI6"/>
<comment type="caution">
    <text evidence="1">The sequence shown here is derived from an EMBL/GenBank/DDBJ whole genome shotgun (WGS) entry which is preliminary data.</text>
</comment>
<keyword evidence="2" id="KW-1185">Reference proteome</keyword>
<dbReference type="EMBL" id="BGPR01049411">
    <property type="protein sequence ID" value="GBO26394.1"/>
    <property type="molecule type" value="Genomic_DNA"/>
</dbReference>
<reference evidence="1 2" key="1">
    <citation type="journal article" date="2019" name="Sci. Rep.">
        <title>Orb-weaving spider Araneus ventricosus genome elucidates the spidroin gene catalogue.</title>
        <authorList>
            <person name="Kono N."/>
            <person name="Nakamura H."/>
            <person name="Ohtoshi R."/>
            <person name="Moran D.A.P."/>
            <person name="Shinohara A."/>
            <person name="Yoshida Y."/>
            <person name="Fujiwara M."/>
            <person name="Mori M."/>
            <person name="Tomita M."/>
            <person name="Arakawa K."/>
        </authorList>
    </citation>
    <scope>NUCLEOTIDE SEQUENCE [LARGE SCALE GENOMIC DNA]</scope>
</reference>
<name>A0A4Y2VQI6_ARAVE</name>
<protein>
    <submittedName>
        <fullName evidence="1">Uncharacterized protein</fullName>
    </submittedName>
</protein>
<organism evidence="1 2">
    <name type="scientific">Araneus ventricosus</name>
    <name type="common">Orbweaver spider</name>
    <name type="synonym">Epeira ventricosa</name>
    <dbReference type="NCBI Taxonomy" id="182803"/>
    <lineage>
        <taxon>Eukaryota</taxon>
        <taxon>Metazoa</taxon>
        <taxon>Ecdysozoa</taxon>
        <taxon>Arthropoda</taxon>
        <taxon>Chelicerata</taxon>
        <taxon>Arachnida</taxon>
        <taxon>Araneae</taxon>
        <taxon>Araneomorphae</taxon>
        <taxon>Entelegynae</taxon>
        <taxon>Araneoidea</taxon>
        <taxon>Araneidae</taxon>
        <taxon>Araneus</taxon>
    </lineage>
</organism>
<sequence>MVSHKRAMTCCTGRSNDIGWEIFARCLFISVEYSAGERGTNFFPAGEHNITDWGSGFIAPPMRGEWPEDECHRRHLIVVCTARSVPKIALLLQMGRSIE</sequence>